<gene>
    <name evidence="1" type="ORF">CC86DRAFT_373220</name>
</gene>
<dbReference type="OrthoDB" id="3512845at2759"/>
<dbReference type="AlphaFoldDB" id="A0A6A6ZNQ7"/>
<reference evidence="1" key="1">
    <citation type="journal article" date="2020" name="Stud. Mycol.">
        <title>101 Dothideomycetes genomes: a test case for predicting lifestyles and emergence of pathogens.</title>
        <authorList>
            <person name="Haridas S."/>
            <person name="Albert R."/>
            <person name="Binder M."/>
            <person name="Bloem J."/>
            <person name="Labutti K."/>
            <person name="Salamov A."/>
            <person name="Andreopoulos B."/>
            <person name="Baker S."/>
            <person name="Barry K."/>
            <person name="Bills G."/>
            <person name="Bluhm B."/>
            <person name="Cannon C."/>
            <person name="Castanera R."/>
            <person name="Culley D."/>
            <person name="Daum C."/>
            <person name="Ezra D."/>
            <person name="Gonzalez J."/>
            <person name="Henrissat B."/>
            <person name="Kuo A."/>
            <person name="Liang C."/>
            <person name="Lipzen A."/>
            <person name="Lutzoni F."/>
            <person name="Magnuson J."/>
            <person name="Mondo S."/>
            <person name="Nolan M."/>
            <person name="Ohm R."/>
            <person name="Pangilinan J."/>
            <person name="Park H.-J."/>
            <person name="Ramirez L."/>
            <person name="Alfaro M."/>
            <person name="Sun H."/>
            <person name="Tritt A."/>
            <person name="Yoshinaga Y."/>
            <person name="Zwiers L.-H."/>
            <person name="Turgeon B."/>
            <person name="Goodwin S."/>
            <person name="Spatafora J."/>
            <person name="Crous P."/>
            <person name="Grigoriev I."/>
        </authorList>
    </citation>
    <scope>NUCLEOTIDE SEQUENCE</scope>
    <source>
        <strain evidence="1">CBS 113818</strain>
    </source>
</reference>
<dbReference type="Gene3D" id="3.40.50.300">
    <property type="entry name" value="P-loop containing nucleotide triphosphate hydrolases"/>
    <property type="match status" value="1"/>
</dbReference>
<dbReference type="Pfam" id="PF13671">
    <property type="entry name" value="AAA_33"/>
    <property type="match status" value="1"/>
</dbReference>
<evidence type="ECO:0000313" key="1">
    <source>
        <dbReference type="EMBL" id="KAF2822014.1"/>
    </source>
</evidence>
<keyword evidence="2" id="KW-1185">Reference proteome</keyword>
<evidence type="ECO:0000313" key="2">
    <source>
        <dbReference type="Proteomes" id="UP000799424"/>
    </source>
</evidence>
<organism evidence="1 2">
    <name type="scientific">Ophiobolus disseminans</name>
    <dbReference type="NCBI Taxonomy" id="1469910"/>
    <lineage>
        <taxon>Eukaryota</taxon>
        <taxon>Fungi</taxon>
        <taxon>Dikarya</taxon>
        <taxon>Ascomycota</taxon>
        <taxon>Pezizomycotina</taxon>
        <taxon>Dothideomycetes</taxon>
        <taxon>Pleosporomycetidae</taxon>
        <taxon>Pleosporales</taxon>
        <taxon>Pleosporineae</taxon>
        <taxon>Phaeosphaeriaceae</taxon>
        <taxon>Ophiobolus</taxon>
    </lineage>
</organism>
<proteinExistence type="predicted"/>
<sequence>METTIKNLLASHLQRTLDDDRPIVVMTCGIAGAGKTTLAKAIEATYPAFTRISIDDITCQNHGIYGIDYEASAALYEQYQDEADITYRARYRALLADKKDVILERSFYAREDREEYRKMAHDGGARVVLVFLKAEGDEGKEFLWNRICKRSNRGKTADSALDISRETFEMYWRGFEDPVGEGEIVVKVG</sequence>
<accession>A0A6A6ZNQ7</accession>
<dbReference type="SUPFAM" id="SSF52540">
    <property type="entry name" value="P-loop containing nucleoside triphosphate hydrolases"/>
    <property type="match status" value="1"/>
</dbReference>
<dbReference type="EMBL" id="MU006235">
    <property type="protein sequence ID" value="KAF2822014.1"/>
    <property type="molecule type" value="Genomic_DNA"/>
</dbReference>
<name>A0A6A6ZNQ7_9PLEO</name>
<protein>
    <submittedName>
        <fullName evidence="1">Putative ATP/GTP-binding protein</fullName>
    </submittedName>
</protein>
<dbReference type="Proteomes" id="UP000799424">
    <property type="component" value="Unassembled WGS sequence"/>
</dbReference>
<dbReference type="InterPro" id="IPR027417">
    <property type="entry name" value="P-loop_NTPase"/>
</dbReference>